<organism evidence="2 3">
    <name type="scientific">Zalerion maritima</name>
    <dbReference type="NCBI Taxonomy" id="339359"/>
    <lineage>
        <taxon>Eukaryota</taxon>
        <taxon>Fungi</taxon>
        <taxon>Dikarya</taxon>
        <taxon>Ascomycota</taxon>
        <taxon>Pezizomycotina</taxon>
        <taxon>Sordariomycetes</taxon>
        <taxon>Lulworthiomycetidae</taxon>
        <taxon>Lulworthiales</taxon>
        <taxon>Lulworthiaceae</taxon>
        <taxon>Zalerion</taxon>
    </lineage>
</organism>
<accession>A0AAD5RGF3</accession>
<evidence type="ECO:0000313" key="3">
    <source>
        <dbReference type="Proteomes" id="UP001201980"/>
    </source>
</evidence>
<protein>
    <submittedName>
        <fullName evidence="2">Uncharacterized protein</fullName>
    </submittedName>
</protein>
<evidence type="ECO:0000256" key="1">
    <source>
        <dbReference type="SAM" id="MobiDB-lite"/>
    </source>
</evidence>
<evidence type="ECO:0000313" key="2">
    <source>
        <dbReference type="EMBL" id="KAJ2892627.1"/>
    </source>
</evidence>
<comment type="caution">
    <text evidence="2">The sequence shown here is derived from an EMBL/GenBank/DDBJ whole genome shotgun (WGS) entry which is preliminary data.</text>
</comment>
<reference evidence="2" key="1">
    <citation type="submission" date="2022-07" db="EMBL/GenBank/DDBJ databases">
        <title>Draft genome sequence of Zalerion maritima ATCC 34329, a (micro)plastics degrading marine fungus.</title>
        <authorList>
            <person name="Paco A."/>
            <person name="Goncalves M.F.M."/>
            <person name="Rocha-Santos T.A.P."/>
            <person name="Alves A."/>
        </authorList>
    </citation>
    <scope>NUCLEOTIDE SEQUENCE</scope>
    <source>
        <strain evidence="2">ATCC 34329</strain>
    </source>
</reference>
<keyword evidence="3" id="KW-1185">Reference proteome</keyword>
<dbReference type="EMBL" id="JAKWBI020000764">
    <property type="protein sequence ID" value="KAJ2892627.1"/>
    <property type="molecule type" value="Genomic_DNA"/>
</dbReference>
<proteinExistence type="predicted"/>
<feature type="region of interest" description="Disordered" evidence="1">
    <location>
        <begin position="1"/>
        <end position="36"/>
    </location>
</feature>
<dbReference type="AlphaFoldDB" id="A0AAD5RGF3"/>
<name>A0AAD5RGF3_9PEZI</name>
<dbReference type="Proteomes" id="UP001201980">
    <property type="component" value="Unassembled WGS sequence"/>
</dbReference>
<gene>
    <name evidence="2" type="ORF">MKZ38_009538</name>
</gene>
<sequence>MSRTVKRFRPTSQCRDAFDKDDDAPDVLQKPPTPSWPLSYAGRGKGILFEAERHANSPISEASWISKVHLARQYLMPSSCHDSASGVHRIDMCVQGGSPAMGEEGYLEITDGLAIRGPARACKAMTAMLRRKPSKTGCTRNLCRPNVFTNSADHTDHAVLPDRPVCLDGETEKLGTDKT</sequence>